<dbReference type="eggNOG" id="ENOG5031DN4">
    <property type="taxonomic scope" value="Bacteria"/>
</dbReference>
<accession>F5YM02</accession>
<dbReference type="OrthoDB" id="362001at2"/>
<gene>
    <name evidence="2" type="ordered locus">TREPR_1788</name>
</gene>
<evidence type="ECO:0000313" key="3">
    <source>
        <dbReference type="Proteomes" id="UP000009223"/>
    </source>
</evidence>
<dbReference type="EMBL" id="CP001843">
    <property type="protein sequence ID" value="AEF86232.1"/>
    <property type="molecule type" value="Genomic_DNA"/>
</dbReference>
<reference evidence="3" key="1">
    <citation type="submission" date="2009-12" db="EMBL/GenBank/DDBJ databases">
        <title>Complete sequence of Treponema primitia strain ZAS-2.</title>
        <authorList>
            <person name="Tetu S.G."/>
            <person name="Matson E."/>
            <person name="Ren Q."/>
            <person name="Seshadri R."/>
            <person name="Elbourne L."/>
            <person name="Hassan K.A."/>
            <person name="Durkin A."/>
            <person name="Radune D."/>
            <person name="Mohamoud Y."/>
            <person name="Shay R."/>
            <person name="Jin S."/>
            <person name="Zhang X."/>
            <person name="Lucey K."/>
            <person name="Ballor N.R."/>
            <person name="Ottesen E."/>
            <person name="Rosenthal R."/>
            <person name="Allen A."/>
            <person name="Leadbetter J.R."/>
            <person name="Paulsen I.T."/>
        </authorList>
    </citation>
    <scope>NUCLEOTIDE SEQUENCE [LARGE SCALE GENOMIC DNA]</scope>
    <source>
        <strain evidence="3">ATCC BAA-887 / DSM 12427 / ZAS-2</strain>
    </source>
</reference>
<feature type="chain" id="PRO_5011999972" description="Transglutaminase-like domain-containing protein" evidence="1">
    <location>
        <begin position="16"/>
        <end position="389"/>
    </location>
</feature>
<evidence type="ECO:0000313" key="2">
    <source>
        <dbReference type="EMBL" id="AEF86232.1"/>
    </source>
</evidence>
<feature type="signal peptide" evidence="1">
    <location>
        <begin position="1"/>
        <end position="15"/>
    </location>
</feature>
<dbReference type="HOGENOM" id="CLU_653650_0_0_12"/>
<dbReference type="AlphaFoldDB" id="F5YM02"/>
<sequence>MAALLGALLSIPVFAEPLVSPTWGFRLDLPEEYQYLSGDGKDKFSFRSTEGANFEMVVYPPGSQQAQSLEALAQDTQKRLNNKGEISFFTYQDKKAALIELDFSIPAAQTGGRNTGKNTPLKGWGLCVEMDARANGVPILLALAYGDAGNAALEILHLSALDSIAPTNADRRVPGPVTDFSYPRGNLVQVSLAGLGVKAQVGEFDEEGAQYLVDREFEVLQLSASTPRWKQAWTRFYRAIYRDSFSRLGEAAFALERYWDVPAGTGPSEAEALVTAGKALAWVQSFNYERNLLGSDFINLISAAVQGRGDCDSRAMLWAIIMEQANIPAAIMVSADYGHAMGLIDLAGPGARFDWEGKRWLVAETTAKVSLGLIGQNVSDPAHWLGVVF</sequence>
<name>F5YM02_TREPZ</name>
<evidence type="ECO:0008006" key="4">
    <source>
        <dbReference type="Google" id="ProtNLM"/>
    </source>
</evidence>
<proteinExistence type="predicted"/>
<dbReference type="KEGG" id="tpi:TREPR_1788"/>
<organism evidence="2 3">
    <name type="scientific">Treponema primitia (strain ATCC BAA-887 / DSM 12427 / ZAS-2)</name>
    <dbReference type="NCBI Taxonomy" id="545694"/>
    <lineage>
        <taxon>Bacteria</taxon>
        <taxon>Pseudomonadati</taxon>
        <taxon>Spirochaetota</taxon>
        <taxon>Spirochaetia</taxon>
        <taxon>Spirochaetales</taxon>
        <taxon>Treponemataceae</taxon>
        <taxon>Treponema</taxon>
    </lineage>
</organism>
<keyword evidence="3" id="KW-1185">Reference proteome</keyword>
<evidence type="ECO:0000256" key="1">
    <source>
        <dbReference type="SAM" id="SignalP"/>
    </source>
</evidence>
<dbReference type="Proteomes" id="UP000009223">
    <property type="component" value="Chromosome"/>
</dbReference>
<keyword evidence="1" id="KW-0732">Signal</keyword>
<protein>
    <recommendedName>
        <fullName evidence="4">Transglutaminase-like domain-containing protein</fullName>
    </recommendedName>
</protein>
<reference evidence="2 3" key="2">
    <citation type="journal article" date="2011" name="ISME J.">
        <title>RNA-seq reveals cooperative metabolic interactions between two termite-gut spirochete species in co-culture.</title>
        <authorList>
            <person name="Rosenthal A.Z."/>
            <person name="Matson E.G."/>
            <person name="Eldar A."/>
            <person name="Leadbetter J.R."/>
        </authorList>
    </citation>
    <scope>NUCLEOTIDE SEQUENCE [LARGE SCALE GENOMIC DNA]</scope>
    <source>
        <strain evidence="3">ATCC BAA-887 / DSM 12427 / ZAS-2</strain>
    </source>
</reference>
<dbReference type="RefSeq" id="WP_015708343.1">
    <property type="nucleotide sequence ID" value="NC_015578.1"/>
</dbReference>
<dbReference type="STRING" id="545694.TREPR_1788"/>